<feature type="non-terminal residue" evidence="1">
    <location>
        <position position="109"/>
    </location>
</feature>
<dbReference type="AlphaFoldDB" id="B8MUB4"/>
<dbReference type="EMBL" id="EQ962661">
    <property type="protein sequence ID" value="EED11618.1"/>
    <property type="molecule type" value="Genomic_DNA"/>
</dbReference>
<evidence type="ECO:0000313" key="2">
    <source>
        <dbReference type="Proteomes" id="UP000001745"/>
    </source>
</evidence>
<evidence type="ECO:0000313" key="1">
    <source>
        <dbReference type="EMBL" id="EED11618.1"/>
    </source>
</evidence>
<dbReference type="HOGENOM" id="CLU_122987_0_0_1"/>
<dbReference type="VEuPathDB" id="FungiDB:TSTA_108080"/>
<proteinExistence type="predicted"/>
<protein>
    <submittedName>
        <fullName evidence="1">Uncharacterized protein</fullName>
    </submittedName>
</protein>
<reference evidence="2" key="1">
    <citation type="journal article" date="2015" name="Genome Announc.">
        <title>Genome sequence of the AIDS-associated pathogen Penicillium marneffei (ATCC18224) and its near taxonomic relative Talaromyces stipitatus (ATCC10500).</title>
        <authorList>
            <person name="Nierman W.C."/>
            <person name="Fedorova-Abrams N.D."/>
            <person name="Andrianopoulos A."/>
        </authorList>
    </citation>
    <scope>NUCLEOTIDE SEQUENCE [LARGE SCALE GENOMIC DNA]</scope>
    <source>
        <strain evidence="2">ATCC 10500 / CBS 375.48 / QM 6759 / NRRL 1006</strain>
    </source>
</reference>
<dbReference type="Proteomes" id="UP000001745">
    <property type="component" value="Unassembled WGS sequence"/>
</dbReference>
<dbReference type="PhylomeDB" id="B8MUB4"/>
<dbReference type="OMA" id="WAYCVER"/>
<gene>
    <name evidence="1" type="ORF">TSTA_108080</name>
</gene>
<keyword evidence="2" id="KW-1185">Reference proteome</keyword>
<dbReference type="STRING" id="441959.B8MUB4"/>
<dbReference type="eggNOG" id="KOG1075">
    <property type="taxonomic scope" value="Eukaryota"/>
</dbReference>
<organism evidence="1 2">
    <name type="scientific">Talaromyces stipitatus (strain ATCC 10500 / CBS 375.48 / QM 6759 / NRRL 1006)</name>
    <name type="common">Penicillium stipitatum</name>
    <dbReference type="NCBI Taxonomy" id="441959"/>
    <lineage>
        <taxon>Eukaryota</taxon>
        <taxon>Fungi</taxon>
        <taxon>Dikarya</taxon>
        <taxon>Ascomycota</taxon>
        <taxon>Pezizomycotina</taxon>
        <taxon>Eurotiomycetes</taxon>
        <taxon>Eurotiomycetidae</taxon>
        <taxon>Eurotiales</taxon>
        <taxon>Trichocomaceae</taxon>
        <taxon>Talaromyces</taxon>
        <taxon>Talaromyces sect. Talaromyces</taxon>
    </lineage>
</organism>
<dbReference type="InParanoid" id="B8MUB4"/>
<dbReference type="OrthoDB" id="4226558at2759"/>
<sequence length="109" mass="12469">MGDWAYCVERSGATFEADKTAIIYFTPKAHKLEQERFTIKGQAIKPKDYIKILGIIIDTRLKYKEHIARTTSKGLEVAMELRWLRGLSPLIARQLFTSTIITAMDYASN</sequence>
<name>B8MUB4_TALSN</name>
<dbReference type="RefSeq" id="XP_002488374.1">
    <property type="nucleotide sequence ID" value="XM_002488329.1"/>
</dbReference>
<dbReference type="GeneID" id="8106872"/>
<accession>B8MUB4</accession>